<proteinExistence type="inferred from homology"/>
<dbReference type="EMBL" id="JBHSSW010000009">
    <property type="protein sequence ID" value="MFC6197941.1"/>
    <property type="molecule type" value="Genomic_DNA"/>
</dbReference>
<dbReference type="InterPro" id="IPR000238">
    <property type="entry name" value="RbfA"/>
</dbReference>
<reference evidence="4" key="1">
    <citation type="journal article" date="2019" name="Int. J. Syst. Evol. Microbiol.">
        <title>The Global Catalogue of Microorganisms (GCM) 10K type strain sequencing project: providing services to taxonomists for standard genome sequencing and annotation.</title>
        <authorList>
            <consortium name="The Broad Institute Genomics Platform"/>
            <consortium name="The Broad Institute Genome Sequencing Center for Infectious Disease"/>
            <person name="Wu L."/>
            <person name="Ma J."/>
        </authorList>
    </citation>
    <scope>NUCLEOTIDE SEQUENCE [LARGE SCALE GENOMIC DNA]</scope>
    <source>
        <strain evidence="4">CGMCC-1.15741</strain>
    </source>
</reference>
<dbReference type="Gene3D" id="3.30.300.20">
    <property type="match status" value="1"/>
</dbReference>
<dbReference type="InterPro" id="IPR023799">
    <property type="entry name" value="RbfA_dom_sf"/>
</dbReference>
<organism evidence="3 4">
    <name type="scientific">Ponticaulis profundi</name>
    <dbReference type="NCBI Taxonomy" id="2665222"/>
    <lineage>
        <taxon>Bacteria</taxon>
        <taxon>Pseudomonadati</taxon>
        <taxon>Pseudomonadota</taxon>
        <taxon>Alphaproteobacteria</taxon>
        <taxon>Hyphomonadales</taxon>
        <taxon>Hyphomonadaceae</taxon>
        <taxon>Ponticaulis</taxon>
    </lineage>
</organism>
<comment type="function">
    <text evidence="2">One of several proteins that assist in the late maturation steps of the functional core of the 30S ribosomal subunit. Associates with free 30S ribosomal subunits (but not with 30S subunits that are part of 70S ribosomes or polysomes). Required for efficient processing of 16S rRNA. May interact with the 5'-terminal helix region of 16S rRNA.</text>
</comment>
<dbReference type="PANTHER" id="PTHR33515">
    <property type="entry name" value="RIBOSOME-BINDING FACTOR A, CHLOROPLASTIC-RELATED"/>
    <property type="match status" value="1"/>
</dbReference>
<dbReference type="Proteomes" id="UP001596303">
    <property type="component" value="Unassembled WGS sequence"/>
</dbReference>
<accession>A0ABW1S8E8</accession>
<dbReference type="NCBIfam" id="NF001802">
    <property type="entry name" value="PRK00521.2-5"/>
    <property type="match status" value="1"/>
</dbReference>
<dbReference type="InterPro" id="IPR020053">
    <property type="entry name" value="Ribosome-bd_factorA_CS"/>
</dbReference>
<comment type="caution">
    <text evidence="3">The sequence shown here is derived from an EMBL/GenBank/DDBJ whole genome shotgun (WGS) entry which is preliminary data.</text>
</comment>
<protein>
    <recommendedName>
        <fullName evidence="2">Ribosome-binding factor A</fullName>
    </recommendedName>
</protein>
<keyword evidence="4" id="KW-1185">Reference proteome</keyword>
<name>A0ABW1S8E8_9PROT</name>
<dbReference type="Pfam" id="PF02033">
    <property type="entry name" value="RBFA"/>
    <property type="match status" value="1"/>
</dbReference>
<dbReference type="SUPFAM" id="SSF89919">
    <property type="entry name" value="Ribosome-binding factor A, RbfA"/>
    <property type="match status" value="1"/>
</dbReference>
<keyword evidence="2" id="KW-0963">Cytoplasm</keyword>
<dbReference type="RefSeq" id="WP_377377589.1">
    <property type="nucleotide sequence ID" value="NZ_JBHSSW010000009.1"/>
</dbReference>
<dbReference type="InterPro" id="IPR015946">
    <property type="entry name" value="KH_dom-like_a/b"/>
</dbReference>
<comment type="similarity">
    <text evidence="2">Belongs to the RbfA family.</text>
</comment>
<dbReference type="HAMAP" id="MF_00003">
    <property type="entry name" value="RbfA"/>
    <property type="match status" value="1"/>
</dbReference>
<keyword evidence="1 2" id="KW-0690">Ribosome biogenesis</keyword>
<comment type="subunit">
    <text evidence="2">Monomer. Binds 30S ribosomal subunits, but not 50S ribosomal subunits or 70S ribosomes.</text>
</comment>
<comment type="subcellular location">
    <subcellularLocation>
        <location evidence="2">Cytoplasm</location>
    </subcellularLocation>
</comment>
<dbReference type="PROSITE" id="PS01319">
    <property type="entry name" value="RBFA"/>
    <property type="match status" value="1"/>
</dbReference>
<evidence type="ECO:0000313" key="3">
    <source>
        <dbReference type="EMBL" id="MFC6197941.1"/>
    </source>
</evidence>
<evidence type="ECO:0000313" key="4">
    <source>
        <dbReference type="Proteomes" id="UP001596303"/>
    </source>
</evidence>
<evidence type="ECO:0000256" key="1">
    <source>
        <dbReference type="ARBA" id="ARBA00022517"/>
    </source>
</evidence>
<sequence length="135" mass="14996">MTKHKNMSAQGPSQRQLRAGELIRHALVDIMAREEFRDPALQGVSVTIGEVRTSPDLKHATIFCSPLVGSQDADGVADALNRASAFIRGKLGRVIDMKFTPQLRFLADKSYDDANAMERLLDNVAEREGFHDEDE</sequence>
<evidence type="ECO:0000256" key="2">
    <source>
        <dbReference type="HAMAP-Rule" id="MF_00003"/>
    </source>
</evidence>
<dbReference type="PANTHER" id="PTHR33515:SF1">
    <property type="entry name" value="RIBOSOME-BINDING FACTOR A, CHLOROPLASTIC-RELATED"/>
    <property type="match status" value="1"/>
</dbReference>
<gene>
    <name evidence="2 3" type="primary">rbfA</name>
    <name evidence="3" type="ORF">ACFQDM_07625</name>
</gene>
<dbReference type="NCBIfam" id="TIGR00082">
    <property type="entry name" value="rbfA"/>
    <property type="match status" value="1"/>
</dbReference>